<gene>
    <name evidence="7" type="ORF">ANANG_G00237270</name>
</gene>
<keyword evidence="8" id="KW-1185">Reference proteome</keyword>
<organism evidence="7 8">
    <name type="scientific">Anguilla anguilla</name>
    <name type="common">European freshwater eel</name>
    <name type="synonym">Muraena anguilla</name>
    <dbReference type="NCBI Taxonomy" id="7936"/>
    <lineage>
        <taxon>Eukaryota</taxon>
        <taxon>Metazoa</taxon>
        <taxon>Chordata</taxon>
        <taxon>Craniata</taxon>
        <taxon>Vertebrata</taxon>
        <taxon>Euteleostomi</taxon>
        <taxon>Actinopterygii</taxon>
        <taxon>Neopterygii</taxon>
        <taxon>Teleostei</taxon>
        <taxon>Anguilliformes</taxon>
        <taxon>Anguillidae</taxon>
        <taxon>Anguilla</taxon>
    </lineage>
</organism>
<dbReference type="GO" id="GO:0006024">
    <property type="term" value="P:glycosaminoglycan biosynthetic process"/>
    <property type="evidence" value="ECO:0007669"/>
    <property type="project" value="TreeGrafter"/>
</dbReference>
<dbReference type="PROSITE" id="PS00616">
    <property type="entry name" value="HIS_ACID_PHOSPHAT_1"/>
    <property type="match status" value="1"/>
</dbReference>
<dbReference type="PANTHER" id="PTHR11567">
    <property type="entry name" value="ACID PHOSPHATASE-RELATED"/>
    <property type="match status" value="1"/>
</dbReference>
<dbReference type="AlphaFoldDB" id="A0A9D3LVP6"/>
<evidence type="ECO:0000256" key="2">
    <source>
        <dbReference type="ARBA" id="ARBA00022801"/>
    </source>
</evidence>
<dbReference type="Proteomes" id="UP001044222">
    <property type="component" value="Chromosome 13"/>
</dbReference>
<dbReference type="Gene3D" id="3.40.50.1240">
    <property type="entry name" value="Phosphoglycerate mutase-like"/>
    <property type="match status" value="1"/>
</dbReference>
<dbReference type="InterPro" id="IPR000560">
    <property type="entry name" value="His_Pase_clade-2"/>
</dbReference>
<evidence type="ECO:0000313" key="8">
    <source>
        <dbReference type="Proteomes" id="UP001044222"/>
    </source>
</evidence>
<comment type="catalytic activity">
    <reaction evidence="3">
        <text>3-O-[beta-D-GlcA-(1-&gt;3)-beta-D-Gal-(1-&gt;3)-beta-D-Gal-(1-&gt;4)-beta-D-2-O-P-Xyl]-L-seryl-[protein] + H2O = 3-O-(beta-D-GlcA-(1-&gt;3)-beta-D-Gal-(1-&gt;3)-beta-D-Gal-(1-&gt;4)-beta-D-Xyl)-L-seryl-[protein] + phosphate</text>
        <dbReference type="Rhea" id="RHEA:56512"/>
        <dbReference type="Rhea" id="RHEA-COMP:12573"/>
        <dbReference type="Rhea" id="RHEA-COMP:14559"/>
        <dbReference type="ChEBI" id="CHEBI:15377"/>
        <dbReference type="ChEBI" id="CHEBI:43474"/>
        <dbReference type="ChEBI" id="CHEBI:132093"/>
        <dbReference type="ChEBI" id="CHEBI:140495"/>
    </reaction>
</comment>
<dbReference type="GO" id="GO:0050650">
    <property type="term" value="P:chondroitin sulfate proteoglycan biosynthetic process"/>
    <property type="evidence" value="ECO:0007669"/>
    <property type="project" value="TreeGrafter"/>
</dbReference>
<dbReference type="Pfam" id="PF00328">
    <property type="entry name" value="His_Phos_2"/>
    <property type="match status" value="1"/>
</dbReference>
<dbReference type="InterPro" id="IPR033379">
    <property type="entry name" value="Acid_Pase_AS"/>
</dbReference>
<dbReference type="InterPro" id="IPR050645">
    <property type="entry name" value="Histidine_acid_phosphatase"/>
</dbReference>
<sequence length="497" mass="56072">MYTSRMKLTHSRFMLLLVLAAVLAIVSFSLQFLHLIPTTPVSEDRPQGKSRKRVIPIPHTEPPEPDPIYEAYAYCNIPNRSEQGWEGHGPAGYKLLSVQVMIRHGDRYPLYAIPKTKRPAIDCTLAPHRKPSHPQLGAFIRHMSRGGRGHWDATLGALPRLPSHSVCEMGELTQTGVVQHLQNGQTLRSTYIKRHKLLPPDQSGWQLYMESTGKSRTLQSGLALLFGLVPDFDWARLSVRHQWNTLFCGSACDCPMRGRYLEEEQRRQYRLRVADALLDRTYADMARTVGVAPRQLRAANPIDSLLCHFCHNLSFPCAEQGCISPAQFSVIKRQQMEDERDRRQRGLYLRYALLAAHPFLNRTAARMQRAALGHREEPFALYSAHDVTVAPVLARSAWRRRASARRRAPGVRALAARGGGRGSALGRGAGASHGGLYVRVLYNGEDVTFHTSFCRAHDRTSAQPLCPFANFLSFVHRDMFSPLNSTSYHDACHRRNM</sequence>
<dbReference type="SUPFAM" id="SSF53254">
    <property type="entry name" value="Phosphoglycerate mutase-like"/>
    <property type="match status" value="1"/>
</dbReference>
<accession>A0A9D3LVP6</accession>
<dbReference type="PANTHER" id="PTHR11567:SF110">
    <property type="entry name" value="2-PHOSPHOXYLOSE PHOSPHATASE 1"/>
    <property type="match status" value="1"/>
</dbReference>
<dbReference type="EMBL" id="JAFIRN010000013">
    <property type="protein sequence ID" value="KAG5837246.1"/>
    <property type="molecule type" value="Genomic_DNA"/>
</dbReference>
<name>A0A9D3LVP6_ANGAN</name>
<evidence type="ECO:0000256" key="1">
    <source>
        <dbReference type="ARBA" id="ARBA00005375"/>
    </source>
</evidence>
<evidence type="ECO:0000256" key="6">
    <source>
        <dbReference type="SAM" id="MobiDB-lite"/>
    </source>
</evidence>
<reference evidence="7" key="1">
    <citation type="submission" date="2021-01" db="EMBL/GenBank/DDBJ databases">
        <title>A chromosome-scale assembly of European eel, Anguilla anguilla.</title>
        <authorList>
            <person name="Henkel C."/>
            <person name="Jong-Raadsen S.A."/>
            <person name="Dufour S."/>
            <person name="Weltzien F.-A."/>
            <person name="Palstra A.P."/>
            <person name="Pelster B."/>
            <person name="Spaink H.P."/>
            <person name="Van Den Thillart G.E."/>
            <person name="Jansen H."/>
            <person name="Zahm M."/>
            <person name="Klopp C."/>
            <person name="Cedric C."/>
            <person name="Louis A."/>
            <person name="Berthelot C."/>
            <person name="Parey E."/>
            <person name="Roest Crollius H."/>
            <person name="Montfort J."/>
            <person name="Robinson-Rechavi M."/>
            <person name="Bucao C."/>
            <person name="Bouchez O."/>
            <person name="Gislard M."/>
            <person name="Lluch J."/>
            <person name="Milhes M."/>
            <person name="Lampietro C."/>
            <person name="Lopez Roques C."/>
            <person name="Donnadieu C."/>
            <person name="Braasch I."/>
            <person name="Desvignes T."/>
            <person name="Postlethwait J."/>
            <person name="Bobe J."/>
            <person name="Guiguen Y."/>
            <person name="Dirks R."/>
        </authorList>
    </citation>
    <scope>NUCLEOTIDE SEQUENCE</scope>
    <source>
        <strain evidence="7">Tag_6206</strain>
        <tissue evidence="7">Liver</tissue>
    </source>
</reference>
<protein>
    <recommendedName>
        <fullName evidence="4">2-phosphoxylose phosphatase 1</fullName>
    </recommendedName>
    <alternativeName>
        <fullName evidence="5">Acid phosphatase-like protein 2</fullName>
    </alternativeName>
</protein>
<evidence type="ECO:0000256" key="4">
    <source>
        <dbReference type="ARBA" id="ARBA00040357"/>
    </source>
</evidence>
<evidence type="ECO:0000256" key="3">
    <source>
        <dbReference type="ARBA" id="ARBA00036311"/>
    </source>
</evidence>
<dbReference type="GO" id="GO:0005794">
    <property type="term" value="C:Golgi apparatus"/>
    <property type="evidence" value="ECO:0007669"/>
    <property type="project" value="TreeGrafter"/>
</dbReference>
<evidence type="ECO:0000256" key="5">
    <source>
        <dbReference type="ARBA" id="ARBA00041499"/>
    </source>
</evidence>
<comment type="caution">
    <text evidence="7">The sequence shown here is derived from an EMBL/GenBank/DDBJ whole genome shotgun (WGS) entry which is preliminary data.</text>
</comment>
<feature type="region of interest" description="Disordered" evidence="6">
    <location>
        <begin position="41"/>
        <end position="60"/>
    </location>
</feature>
<keyword evidence="2" id="KW-0378">Hydrolase</keyword>
<evidence type="ECO:0000313" key="7">
    <source>
        <dbReference type="EMBL" id="KAG5837246.1"/>
    </source>
</evidence>
<comment type="similarity">
    <text evidence="1">Belongs to the histidine acid phosphatase family.</text>
</comment>
<dbReference type="CDD" id="cd07061">
    <property type="entry name" value="HP_HAP_like"/>
    <property type="match status" value="1"/>
</dbReference>
<dbReference type="InterPro" id="IPR029033">
    <property type="entry name" value="His_PPase_superfam"/>
</dbReference>
<proteinExistence type="inferred from homology"/>
<dbReference type="GO" id="GO:0016791">
    <property type="term" value="F:phosphatase activity"/>
    <property type="evidence" value="ECO:0007669"/>
    <property type="project" value="TreeGrafter"/>
</dbReference>